<name>A0A5J5IX09_9MICO</name>
<dbReference type="AlphaFoldDB" id="A0A5J5IX09"/>
<dbReference type="EMBL" id="VYRZ01000001">
    <property type="protein sequence ID" value="KAA9089342.1"/>
    <property type="molecule type" value="Genomic_DNA"/>
</dbReference>
<evidence type="ECO:0000313" key="2">
    <source>
        <dbReference type="Proteomes" id="UP000327039"/>
    </source>
</evidence>
<dbReference type="InterPro" id="IPR009959">
    <property type="entry name" value="Cyclase_SnoaL-like"/>
</dbReference>
<organism evidence="1 2">
    <name type="scientific">Microbacterium radiodurans</name>
    <dbReference type="NCBI Taxonomy" id="661398"/>
    <lineage>
        <taxon>Bacteria</taxon>
        <taxon>Bacillati</taxon>
        <taxon>Actinomycetota</taxon>
        <taxon>Actinomycetes</taxon>
        <taxon>Micrococcales</taxon>
        <taxon>Microbacteriaceae</taxon>
        <taxon>Microbacterium</taxon>
    </lineage>
</organism>
<accession>A0A5J5IX09</accession>
<dbReference type="SUPFAM" id="SSF54427">
    <property type="entry name" value="NTF2-like"/>
    <property type="match status" value="1"/>
</dbReference>
<gene>
    <name evidence="1" type="ORF">F6B42_02330</name>
</gene>
<dbReference type="InterPro" id="IPR032710">
    <property type="entry name" value="NTF2-like_dom_sf"/>
</dbReference>
<dbReference type="Pfam" id="PF07366">
    <property type="entry name" value="SnoaL"/>
    <property type="match status" value="1"/>
</dbReference>
<dbReference type="GO" id="GO:0030638">
    <property type="term" value="P:polyketide metabolic process"/>
    <property type="evidence" value="ECO:0007669"/>
    <property type="project" value="InterPro"/>
</dbReference>
<protein>
    <submittedName>
        <fullName evidence="1">Ester cyclase</fullName>
    </submittedName>
</protein>
<comment type="caution">
    <text evidence="1">The sequence shown here is derived from an EMBL/GenBank/DDBJ whole genome shotgun (WGS) entry which is preliminary data.</text>
</comment>
<dbReference type="RefSeq" id="WP_150417974.1">
    <property type="nucleotide sequence ID" value="NZ_VYRZ01000001.1"/>
</dbReference>
<sequence length="130" mass="14706">MESWELREWFGEYLEACNRHDLDAIRAFVAPAVRRAHLPGGADAWIDDLDDRFRAFPDWQTRRIQLVIEDDRIAAHLRTSGTHLGAFRGIAPTRRHTNVADFGFYRVAAGRIVEFAGTVGDVELLAQLSG</sequence>
<reference evidence="2" key="1">
    <citation type="submission" date="2019-09" db="EMBL/GenBank/DDBJ databases">
        <title>Mumia zhuanghuii sp. nov. isolated from the intestinal contents of plateau pika (Ochotona curzoniae) in the Qinghai-Tibet plateau of China.</title>
        <authorList>
            <person name="Tian Z."/>
        </authorList>
    </citation>
    <scope>NUCLEOTIDE SEQUENCE [LARGE SCALE GENOMIC DNA]</scope>
    <source>
        <strain evidence="2">DSM 25564</strain>
    </source>
</reference>
<proteinExistence type="predicted"/>
<dbReference type="Gene3D" id="3.10.450.50">
    <property type="match status" value="1"/>
</dbReference>
<dbReference type="OrthoDB" id="9810441at2"/>
<keyword evidence="2" id="KW-1185">Reference proteome</keyword>
<evidence type="ECO:0000313" key="1">
    <source>
        <dbReference type="EMBL" id="KAA9089342.1"/>
    </source>
</evidence>
<dbReference type="Proteomes" id="UP000327039">
    <property type="component" value="Unassembled WGS sequence"/>
</dbReference>